<feature type="compositionally biased region" description="Acidic residues" evidence="1">
    <location>
        <begin position="119"/>
        <end position="139"/>
    </location>
</feature>
<dbReference type="AlphaFoldDB" id="A0A7S0FN62"/>
<protein>
    <submittedName>
        <fullName evidence="2">Uncharacterized protein</fullName>
    </submittedName>
</protein>
<proteinExistence type="predicted"/>
<dbReference type="GO" id="GO:0005743">
    <property type="term" value="C:mitochondrial inner membrane"/>
    <property type="evidence" value="ECO:0007669"/>
    <property type="project" value="InterPro"/>
</dbReference>
<sequence>MFAARRAASTLVRGPAGRVMGRQTATRQGAQQQQRRNMGGGAHWMEVSKVHTRVGEAFGFICWMWVFHRARNDLPVVLGWRHPWEHAPDPWAVSDHIDNEEVVEQDWNEFMTKAIKPGEDDDDDDEDDEDEDDEEEDDE</sequence>
<evidence type="ECO:0000313" key="2">
    <source>
        <dbReference type="EMBL" id="CAD8369884.1"/>
    </source>
</evidence>
<feature type="region of interest" description="Disordered" evidence="1">
    <location>
        <begin position="113"/>
        <end position="139"/>
    </location>
</feature>
<organism evidence="2">
    <name type="scientific">Minutocellus polymorphus</name>
    <dbReference type="NCBI Taxonomy" id="265543"/>
    <lineage>
        <taxon>Eukaryota</taxon>
        <taxon>Sar</taxon>
        <taxon>Stramenopiles</taxon>
        <taxon>Ochrophyta</taxon>
        <taxon>Bacillariophyta</taxon>
        <taxon>Mediophyceae</taxon>
        <taxon>Cymatosirophycidae</taxon>
        <taxon>Cymatosirales</taxon>
        <taxon>Cymatosiraceae</taxon>
        <taxon>Minutocellus</taxon>
    </lineage>
</organism>
<dbReference type="InterPro" id="IPR044980">
    <property type="entry name" value="NDUFB2_plant/fungi"/>
</dbReference>
<reference evidence="2" key="1">
    <citation type="submission" date="2021-01" db="EMBL/GenBank/DDBJ databases">
        <authorList>
            <person name="Corre E."/>
            <person name="Pelletier E."/>
            <person name="Niang G."/>
            <person name="Scheremetjew M."/>
            <person name="Finn R."/>
            <person name="Kale V."/>
            <person name="Holt S."/>
            <person name="Cochrane G."/>
            <person name="Meng A."/>
            <person name="Brown T."/>
            <person name="Cohen L."/>
        </authorList>
    </citation>
    <scope>NUCLEOTIDE SEQUENCE</scope>
    <source>
        <strain evidence="2">CCMP3303</strain>
    </source>
</reference>
<dbReference type="PANTHER" id="PTHR36987">
    <property type="entry name" value="NADH DEHYDROGENASE [UBIQUINONE] 1 BETA SUBCOMPLEX SUBUNIT 2-LIKE"/>
    <property type="match status" value="1"/>
</dbReference>
<dbReference type="PANTHER" id="PTHR36987:SF1">
    <property type="entry name" value="NADH DEHYDROGENASE [UBIQUINONE] 1 BETA SUBCOMPLEX SUBUNIT 2"/>
    <property type="match status" value="1"/>
</dbReference>
<accession>A0A7S0FN62</accession>
<dbReference type="GO" id="GO:0045271">
    <property type="term" value="C:respiratory chain complex I"/>
    <property type="evidence" value="ECO:0007669"/>
    <property type="project" value="InterPro"/>
</dbReference>
<name>A0A7S0FN62_9STRA</name>
<gene>
    <name evidence="2" type="ORF">MPOL1434_LOCUS5685</name>
</gene>
<evidence type="ECO:0000256" key="1">
    <source>
        <dbReference type="SAM" id="MobiDB-lite"/>
    </source>
</evidence>
<dbReference type="EMBL" id="HBEJ01009643">
    <property type="protein sequence ID" value="CAD8369884.1"/>
    <property type="molecule type" value="Transcribed_RNA"/>
</dbReference>